<keyword evidence="1" id="KW-0677">Repeat</keyword>
<dbReference type="GO" id="GO:0003723">
    <property type="term" value="F:RNA binding"/>
    <property type="evidence" value="ECO:0007669"/>
    <property type="project" value="InterPro"/>
</dbReference>
<dbReference type="Gene3D" id="1.10.1790.10">
    <property type="entry name" value="PRD domain"/>
    <property type="match status" value="2"/>
</dbReference>
<dbReference type="InterPro" id="IPR036634">
    <property type="entry name" value="PRD_sf"/>
</dbReference>
<dbReference type="EMBL" id="FQVH01000051">
    <property type="protein sequence ID" value="SHF84092.1"/>
    <property type="molecule type" value="Genomic_DNA"/>
</dbReference>
<dbReference type="Proteomes" id="UP000184088">
    <property type="component" value="Unassembled WGS sequence"/>
</dbReference>
<feature type="domain" description="PRD" evidence="2">
    <location>
        <begin position="175"/>
        <end position="275"/>
    </location>
</feature>
<dbReference type="InterPro" id="IPR050661">
    <property type="entry name" value="BglG_antiterminators"/>
</dbReference>
<dbReference type="PANTHER" id="PTHR30185">
    <property type="entry name" value="CRYPTIC BETA-GLUCOSIDE BGL OPERON ANTITERMINATOR"/>
    <property type="match status" value="1"/>
</dbReference>
<reference evidence="3 4" key="1">
    <citation type="submission" date="2016-11" db="EMBL/GenBank/DDBJ databases">
        <authorList>
            <person name="Jaros S."/>
            <person name="Januszkiewicz K."/>
            <person name="Wedrychowicz H."/>
        </authorList>
    </citation>
    <scope>NUCLEOTIDE SEQUENCE [LARGE SCALE GENOMIC DNA]</scope>
    <source>
        <strain evidence="3 4">DSM 17918</strain>
    </source>
</reference>
<dbReference type="SUPFAM" id="SSF63520">
    <property type="entry name" value="PTS-regulatory domain, PRD"/>
    <property type="match status" value="2"/>
</dbReference>
<dbReference type="Pfam" id="PF00874">
    <property type="entry name" value="PRD"/>
    <property type="match status" value="2"/>
</dbReference>
<accession>A0A1M5EYH8</accession>
<proteinExistence type="predicted"/>
<evidence type="ECO:0000259" key="2">
    <source>
        <dbReference type="PROSITE" id="PS51372"/>
    </source>
</evidence>
<evidence type="ECO:0000256" key="1">
    <source>
        <dbReference type="ARBA" id="ARBA00022737"/>
    </source>
</evidence>
<dbReference type="InterPro" id="IPR004341">
    <property type="entry name" value="CAT_RNA-bd_dom"/>
</dbReference>
<gene>
    <name evidence="3" type="ORF">SAMN02746089_02644</name>
</gene>
<dbReference type="RefSeq" id="WP_073346379.1">
    <property type="nucleotide sequence ID" value="NZ_FQVH01000051.1"/>
</dbReference>
<dbReference type="AlphaFoldDB" id="A0A1M5EYH8"/>
<dbReference type="Pfam" id="PF03123">
    <property type="entry name" value="CAT_RBD"/>
    <property type="match status" value="1"/>
</dbReference>
<evidence type="ECO:0000313" key="4">
    <source>
        <dbReference type="Proteomes" id="UP000184088"/>
    </source>
</evidence>
<evidence type="ECO:0000313" key="3">
    <source>
        <dbReference type="EMBL" id="SHF84092.1"/>
    </source>
</evidence>
<name>A0A1M5EYH8_9THEO</name>
<dbReference type="SMART" id="SM01061">
    <property type="entry name" value="CAT_RBD"/>
    <property type="match status" value="1"/>
</dbReference>
<dbReference type="STRING" id="1121256.SAMN02746089_02644"/>
<dbReference type="OrthoDB" id="9813552at2"/>
<dbReference type="Gene3D" id="2.30.24.10">
    <property type="entry name" value="CAT RNA-binding domain"/>
    <property type="match status" value="1"/>
</dbReference>
<dbReference type="GO" id="GO:0006355">
    <property type="term" value="P:regulation of DNA-templated transcription"/>
    <property type="evidence" value="ECO:0007669"/>
    <property type="project" value="InterPro"/>
</dbReference>
<dbReference type="InterPro" id="IPR036650">
    <property type="entry name" value="CAT_RNA-bd_dom_sf"/>
</dbReference>
<dbReference type="PANTHER" id="PTHR30185:SF16">
    <property type="entry name" value="PROTEIN GLCT"/>
    <property type="match status" value="1"/>
</dbReference>
<organism evidence="3 4">
    <name type="scientific">Caldanaerobius fijiensis DSM 17918</name>
    <dbReference type="NCBI Taxonomy" id="1121256"/>
    <lineage>
        <taxon>Bacteria</taxon>
        <taxon>Bacillati</taxon>
        <taxon>Bacillota</taxon>
        <taxon>Clostridia</taxon>
        <taxon>Thermoanaerobacterales</taxon>
        <taxon>Thermoanaerobacteraceae</taxon>
        <taxon>Caldanaerobius</taxon>
    </lineage>
</organism>
<dbReference type="PROSITE" id="PS51372">
    <property type="entry name" value="PRD_2"/>
    <property type="match status" value="2"/>
</dbReference>
<dbReference type="InterPro" id="IPR011608">
    <property type="entry name" value="PRD"/>
</dbReference>
<feature type="domain" description="PRD" evidence="2">
    <location>
        <begin position="69"/>
        <end position="174"/>
    </location>
</feature>
<protein>
    <submittedName>
        <fullName evidence="3">Transcriptional antiterminator, BglG family</fullName>
    </submittedName>
</protein>
<keyword evidence="4" id="KW-1185">Reference proteome</keyword>
<dbReference type="SUPFAM" id="SSF50151">
    <property type="entry name" value="SacY-like RNA-binding domain"/>
    <property type="match status" value="1"/>
</dbReference>
<sequence>MDENYEIIKPLSNNVVVAEKGDDVYVLLGKGIGFGKKRGDVITEEKKIEEKYIKIDPLEKNNYKKLLQVVEGDILAVSEEIIAMAESALGEKLNSHIHVGLADHINFAIKRMNEGIEIVNPFMYEIQAMYPREYEIARSAINLIKEKLHVALPESEIGFIALHIHSARVNQEVSESLKRTRLIKDITDMIRQTLHVDLDKKSMEMSRLISHLRYSIDRIESGKPLENVLLPSVKRQLKKEFKIAQRICDFISEKLGKEVPEDEVGYLALHIRRLI</sequence>